<keyword evidence="1" id="KW-0808">Transferase</keyword>
<dbReference type="Pfam" id="PF00069">
    <property type="entry name" value="Pkinase"/>
    <property type="match status" value="1"/>
</dbReference>
<organism evidence="7 8">
    <name type="scientific">Actinomadura rubrobrunea</name>
    <dbReference type="NCBI Taxonomy" id="115335"/>
    <lineage>
        <taxon>Bacteria</taxon>
        <taxon>Bacillati</taxon>
        <taxon>Actinomycetota</taxon>
        <taxon>Actinomycetes</taxon>
        <taxon>Streptosporangiales</taxon>
        <taxon>Thermomonosporaceae</taxon>
        <taxon>Actinomadura</taxon>
    </lineage>
</organism>
<dbReference type="InterPro" id="IPR011009">
    <property type="entry name" value="Kinase-like_dom_sf"/>
</dbReference>
<evidence type="ECO:0000313" key="8">
    <source>
        <dbReference type="Proteomes" id="UP001165124"/>
    </source>
</evidence>
<feature type="binding site" evidence="5">
    <location>
        <position position="38"/>
    </location>
    <ligand>
        <name>ATP</name>
        <dbReference type="ChEBI" id="CHEBI:30616"/>
    </ligand>
</feature>
<dbReference type="InterPro" id="IPR017441">
    <property type="entry name" value="Protein_kinase_ATP_BS"/>
</dbReference>
<sequence length="274" mass="28712">MGTPPRLGAHRLLGEIGRGGTAVVHSAIDAFGREVVVKRLRPEIAADPAARRRLAREIAAQRRVRSPYVPRLLDGRADADPPYLVMAYAPGCPLSELVAGHGPPRPDRLRRLARRLALAVAAVHDAGVLHRDVSPGNVMVHGERPALIDFGLAHDAAEAQTTRPGMVVGTPAYLAPEVIEGGPATAASDVFAWAATIAFAATGRPPFGRGPLEGVCLRIVSGTADLEGVEEPLAGLLRLGLDREPRRRPSARWFAGALAPAGMGAPGRGRCAAA</sequence>
<dbReference type="SUPFAM" id="SSF56112">
    <property type="entry name" value="Protein kinase-like (PK-like)"/>
    <property type="match status" value="1"/>
</dbReference>
<name>A0A9W6UVA7_9ACTN</name>
<dbReference type="CDD" id="cd14014">
    <property type="entry name" value="STKc_PknB_like"/>
    <property type="match status" value="1"/>
</dbReference>
<dbReference type="Gene3D" id="3.30.200.20">
    <property type="entry name" value="Phosphorylase Kinase, domain 1"/>
    <property type="match status" value="1"/>
</dbReference>
<dbReference type="GO" id="GO:0005524">
    <property type="term" value="F:ATP binding"/>
    <property type="evidence" value="ECO:0007669"/>
    <property type="project" value="UniProtKB-UniRule"/>
</dbReference>
<accession>A0A9W6UVA7</accession>
<evidence type="ECO:0000256" key="2">
    <source>
        <dbReference type="ARBA" id="ARBA00022741"/>
    </source>
</evidence>
<dbReference type="InterPro" id="IPR000719">
    <property type="entry name" value="Prot_kinase_dom"/>
</dbReference>
<dbReference type="InterPro" id="IPR008266">
    <property type="entry name" value="Tyr_kinase_AS"/>
</dbReference>
<evidence type="ECO:0000256" key="3">
    <source>
        <dbReference type="ARBA" id="ARBA00022777"/>
    </source>
</evidence>
<dbReference type="PROSITE" id="PS50011">
    <property type="entry name" value="PROTEIN_KINASE_DOM"/>
    <property type="match status" value="1"/>
</dbReference>
<gene>
    <name evidence="7" type="ORF">Arub01_07390</name>
</gene>
<dbReference type="PROSITE" id="PS00109">
    <property type="entry name" value="PROTEIN_KINASE_TYR"/>
    <property type="match status" value="1"/>
</dbReference>
<proteinExistence type="predicted"/>
<dbReference type="AlphaFoldDB" id="A0A9W6UVA7"/>
<evidence type="ECO:0000313" key="7">
    <source>
        <dbReference type="EMBL" id="GLW62495.1"/>
    </source>
</evidence>
<keyword evidence="4 5" id="KW-0067">ATP-binding</keyword>
<dbReference type="PANTHER" id="PTHR43289:SF34">
    <property type="entry name" value="SERINE_THREONINE-PROTEIN KINASE YBDM-RELATED"/>
    <property type="match status" value="1"/>
</dbReference>
<dbReference type="RefSeq" id="WP_083950805.1">
    <property type="nucleotide sequence ID" value="NZ_BSRZ01000001.1"/>
</dbReference>
<dbReference type="PROSITE" id="PS00107">
    <property type="entry name" value="PROTEIN_KINASE_ATP"/>
    <property type="match status" value="1"/>
</dbReference>
<reference evidence="7" key="1">
    <citation type="submission" date="2023-02" db="EMBL/GenBank/DDBJ databases">
        <title>Actinomadura rubrobrunea NBRC 14622.</title>
        <authorList>
            <person name="Ichikawa N."/>
            <person name="Sato H."/>
            <person name="Tonouchi N."/>
        </authorList>
    </citation>
    <scope>NUCLEOTIDE SEQUENCE</scope>
    <source>
        <strain evidence="7">NBRC 14622</strain>
    </source>
</reference>
<keyword evidence="2 5" id="KW-0547">Nucleotide-binding</keyword>
<evidence type="ECO:0000259" key="6">
    <source>
        <dbReference type="PROSITE" id="PS50011"/>
    </source>
</evidence>
<dbReference type="EMBL" id="BSRZ01000001">
    <property type="protein sequence ID" value="GLW62495.1"/>
    <property type="molecule type" value="Genomic_DNA"/>
</dbReference>
<keyword evidence="3" id="KW-0418">Kinase</keyword>
<dbReference type="PANTHER" id="PTHR43289">
    <property type="entry name" value="MITOGEN-ACTIVATED PROTEIN KINASE KINASE KINASE 20-RELATED"/>
    <property type="match status" value="1"/>
</dbReference>
<evidence type="ECO:0000256" key="1">
    <source>
        <dbReference type="ARBA" id="ARBA00022679"/>
    </source>
</evidence>
<evidence type="ECO:0000256" key="4">
    <source>
        <dbReference type="ARBA" id="ARBA00022840"/>
    </source>
</evidence>
<dbReference type="Gene3D" id="1.10.510.10">
    <property type="entry name" value="Transferase(Phosphotransferase) domain 1"/>
    <property type="match status" value="1"/>
</dbReference>
<keyword evidence="8" id="KW-1185">Reference proteome</keyword>
<dbReference type="Proteomes" id="UP001165124">
    <property type="component" value="Unassembled WGS sequence"/>
</dbReference>
<dbReference type="GO" id="GO:0004674">
    <property type="term" value="F:protein serine/threonine kinase activity"/>
    <property type="evidence" value="ECO:0007669"/>
    <property type="project" value="TreeGrafter"/>
</dbReference>
<feature type="domain" description="Protein kinase" evidence="6">
    <location>
        <begin position="10"/>
        <end position="262"/>
    </location>
</feature>
<comment type="caution">
    <text evidence="7">The sequence shown here is derived from an EMBL/GenBank/DDBJ whole genome shotgun (WGS) entry which is preliminary data.</text>
</comment>
<evidence type="ECO:0000256" key="5">
    <source>
        <dbReference type="PROSITE-ProRule" id="PRU10141"/>
    </source>
</evidence>
<protein>
    <recommendedName>
        <fullName evidence="6">Protein kinase domain-containing protein</fullName>
    </recommendedName>
</protein>